<dbReference type="GO" id="GO:0016051">
    <property type="term" value="P:carbohydrate biosynthetic process"/>
    <property type="evidence" value="ECO:0007669"/>
    <property type="project" value="InterPro"/>
</dbReference>
<evidence type="ECO:0000313" key="3">
    <source>
        <dbReference type="Proteomes" id="UP000316775"/>
    </source>
</evidence>
<dbReference type="PANTHER" id="PTHR42966">
    <property type="entry name" value="N-ACETYLNEURAMINATE SYNTHASE"/>
    <property type="match status" value="1"/>
</dbReference>
<dbReference type="SUPFAM" id="SSF51569">
    <property type="entry name" value="Aldolase"/>
    <property type="match status" value="1"/>
</dbReference>
<dbReference type="InterPro" id="IPR051690">
    <property type="entry name" value="PseI-like"/>
</dbReference>
<sequence length="339" mass="37451">MNRVIIIAEAGVNHNGDINIAKQLIDAAVDAGVDYVKFQTFKADSLVSKSAKKADYQTANIGDNDDSQYNMLKNLELSHENHLELMSYCEKKKINFFSTAFDVEGVKYLNDLGLSFFKIPSGEITNYPYLREIALFGKPVIMSTGMCSEIEVKNALEVLIKFGLKKEQISILHCNTEYPTPMKDVNLKAMLNIKDIFDVEIGYSDHTLGIEVPIAAVALGAKIIEKHFTLDRSLPGPDHLASLEPEELKAMVKAIRNIESAISGSGVKIPSESETKNILIARKSIHLNKNLPKGSVLTENDIISLRPGNGVSPMEWENIIGKALLVDKNEFDTLLASDI</sequence>
<gene>
    <name evidence="2" type="primary">spsE</name>
    <name evidence="2" type="ORF">FFL01_27620</name>
</gene>
<evidence type="ECO:0000259" key="1">
    <source>
        <dbReference type="PROSITE" id="PS50844"/>
    </source>
</evidence>
<dbReference type="InterPro" id="IPR057736">
    <property type="entry name" value="SAF_PseI/NeuA/NeuB"/>
</dbReference>
<dbReference type="InterPro" id="IPR013974">
    <property type="entry name" value="SAF"/>
</dbReference>
<dbReference type="SUPFAM" id="SSF51269">
    <property type="entry name" value="AFP III-like domain"/>
    <property type="match status" value="1"/>
</dbReference>
<evidence type="ECO:0000313" key="2">
    <source>
        <dbReference type="EMBL" id="GEC73223.1"/>
    </source>
</evidence>
<dbReference type="InterPro" id="IPR036732">
    <property type="entry name" value="AFP_Neu5c_C_sf"/>
</dbReference>
<dbReference type="InterPro" id="IPR020007">
    <property type="entry name" value="NeuB/NeuA"/>
</dbReference>
<dbReference type="GO" id="GO:0047444">
    <property type="term" value="F:N-acylneuraminate-9-phosphate synthase activity"/>
    <property type="evidence" value="ECO:0007669"/>
    <property type="project" value="TreeGrafter"/>
</dbReference>
<dbReference type="EMBL" id="BJNP01000036">
    <property type="protein sequence ID" value="GEC73223.1"/>
    <property type="molecule type" value="Genomic_DNA"/>
</dbReference>
<proteinExistence type="predicted"/>
<protein>
    <submittedName>
        <fullName evidence="2">N-acetylneuraminate synthase</fullName>
    </submittedName>
</protein>
<dbReference type="Gene3D" id="3.90.1210.10">
    <property type="entry name" value="Antifreeze-like/N-acetylneuraminic acid synthase C-terminal domain"/>
    <property type="match status" value="1"/>
</dbReference>
<dbReference type="Pfam" id="PF08666">
    <property type="entry name" value="SAF"/>
    <property type="match status" value="1"/>
</dbReference>
<feature type="domain" description="AFP-like" evidence="1">
    <location>
        <begin position="284"/>
        <end position="339"/>
    </location>
</feature>
<organism evidence="2 3">
    <name type="scientific">Flavobacterium flevense</name>
    <dbReference type="NCBI Taxonomy" id="983"/>
    <lineage>
        <taxon>Bacteria</taxon>
        <taxon>Pseudomonadati</taxon>
        <taxon>Bacteroidota</taxon>
        <taxon>Flavobacteriia</taxon>
        <taxon>Flavobacteriales</taxon>
        <taxon>Flavobacteriaceae</taxon>
        <taxon>Flavobacterium</taxon>
    </lineage>
</organism>
<name>A0A4Y4B3H7_9FLAO</name>
<dbReference type="RefSeq" id="WP_073245985.1">
    <property type="nucleotide sequence ID" value="NZ_BJNP01000036.1"/>
</dbReference>
<dbReference type="PROSITE" id="PS50844">
    <property type="entry name" value="AFP_LIKE"/>
    <property type="match status" value="1"/>
</dbReference>
<dbReference type="Pfam" id="PF03102">
    <property type="entry name" value="NeuB"/>
    <property type="match status" value="1"/>
</dbReference>
<dbReference type="Proteomes" id="UP000316775">
    <property type="component" value="Unassembled WGS sequence"/>
</dbReference>
<dbReference type="InterPro" id="IPR006190">
    <property type="entry name" value="SAF_AFP_Neu5Ac"/>
</dbReference>
<dbReference type="CDD" id="cd11615">
    <property type="entry name" value="SAF_NeuB_like"/>
    <property type="match status" value="1"/>
</dbReference>
<reference evidence="2 3" key="1">
    <citation type="submission" date="2019-06" db="EMBL/GenBank/DDBJ databases">
        <title>Whole genome shotgun sequence of Flavobacterium flevense NBRC 14960.</title>
        <authorList>
            <person name="Hosoyama A."/>
            <person name="Uohara A."/>
            <person name="Ohji S."/>
            <person name="Ichikawa N."/>
        </authorList>
    </citation>
    <scope>NUCLEOTIDE SEQUENCE [LARGE SCALE GENOMIC DNA]</scope>
    <source>
        <strain evidence="2 3">NBRC 14960</strain>
    </source>
</reference>
<dbReference type="InterPro" id="IPR013785">
    <property type="entry name" value="Aldolase_TIM"/>
</dbReference>
<comment type="caution">
    <text evidence="2">The sequence shown here is derived from an EMBL/GenBank/DDBJ whole genome shotgun (WGS) entry which is preliminary data.</text>
</comment>
<dbReference type="InterPro" id="IPR013132">
    <property type="entry name" value="PseI/NeuA/B-like_N"/>
</dbReference>
<dbReference type="STRING" id="983.SAMN05443543_108122"/>
<dbReference type="NCBIfam" id="TIGR03569">
    <property type="entry name" value="NeuB_NnaB"/>
    <property type="match status" value="1"/>
</dbReference>
<dbReference type="PANTHER" id="PTHR42966:SF1">
    <property type="entry name" value="SIALIC ACID SYNTHASE"/>
    <property type="match status" value="1"/>
</dbReference>
<dbReference type="OrthoDB" id="9814210at2"/>
<dbReference type="AlphaFoldDB" id="A0A4Y4B3H7"/>
<dbReference type="Gene3D" id="3.20.20.70">
    <property type="entry name" value="Aldolase class I"/>
    <property type="match status" value="1"/>
</dbReference>
<keyword evidence="3" id="KW-1185">Reference proteome</keyword>
<accession>A0A4Y4B3H7</accession>